<dbReference type="eggNOG" id="COG0169">
    <property type="taxonomic scope" value="Bacteria"/>
</dbReference>
<comment type="subunit">
    <text evidence="8">Homodimer.</text>
</comment>
<keyword evidence="13" id="KW-1185">Reference proteome</keyword>
<evidence type="ECO:0000256" key="3">
    <source>
        <dbReference type="ARBA" id="ARBA00022605"/>
    </source>
</evidence>
<dbReference type="PANTHER" id="PTHR21089:SF1">
    <property type="entry name" value="BIFUNCTIONAL 3-DEHYDROQUINATE DEHYDRATASE_SHIKIMATE DEHYDROGENASE, CHLOROPLASTIC"/>
    <property type="match status" value="1"/>
</dbReference>
<feature type="binding site" evidence="8">
    <location>
        <position position="83"/>
    </location>
    <ligand>
        <name>NADP(+)</name>
        <dbReference type="ChEBI" id="CHEBI:58349"/>
    </ligand>
</feature>
<keyword evidence="3 8" id="KW-0028">Amino-acid biosynthesis</keyword>
<feature type="active site" description="Proton acceptor" evidence="8">
    <location>
        <position position="71"/>
    </location>
</feature>
<organism evidence="12 13">
    <name type="scientific">Desulfosudis oleivorans (strain DSM 6200 / JCM 39069 / Hxd3)</name>
    <name type="common">Desulfococcus oleovorans</name>
    <dbReference type="NCBI Taxonomy" id="96561"/>
    <lineage>
        <taxon>Bacteria</taxon>
        <taxon>Pseudomonadati</taxon>
        <taxon>Thermodesulfobacteriota</taxon>
        <taxon>Desulfobacteria</taxon>
        <taxon>Desulfobacterales</taxon>
        <taxon>Desulfosudaceae</taxon>
        <taxon>Desulfosudis</taxon>
    </lineage>
</organism>
<dbReference type="STRING" id="96561.Dole_3109"/>
<feature type="binding site" evidence="8">
    <location>
        <position position="107"/>
    </location>
    <ligand>
        <name>shikimate</name>
        <dbReference type="ChEBI" id="CHEBI:36208"/>
    </ligand>
</feature>
<evidence type="ECO:0000256" key="8">
    <source>
        <dbReference type="HAMAP-Rule" id="MF_00222"/>
    </source>
</evidence>
<dbReference type="GO" id="GO:0050661">
    <property type="term" value="F:NADP binding"/>
    <property type="evidence" value="ECO:0007669"/>
    <property type="project" value="InterPro"/>
</dbReference>
<keyword evidence="4 8" id="KW-0521">NADP</keyword>
<dbReference type="UniPathway" id="UPA00053">
    <property type="reaction ID" value="UER00087"/>
</dbReference>
<dbReference type="InterPro" id="IPR005097">
    <property type="entry name" value="Sacchrp_dh_NADP-bd"/>
</dbReference>
<dbReference type="Pfam" id="PF03435">
    <property type="entry name" value="Sacchrp_dh_NADP"/>
    <property type="match status" value="1"/>
</dbReference>
<dbReference type="InterPro" id="IPR013708">
    <property type="entry name" value="Shikimate_DH-bd_N"/>
</dbReference>
<dbReference type="Pfam" id="PF08501">
    <property type="entry name" value="Shikimate_dh_N"/>
    <property type="match status" value="1"/>
</dbReference>
<dbReference type="RefSeq" id="WP_012176522.1">
    <property type="nucleotide sequence ID" value="NC_009943.1"/>
</dbReference>
<name>A8ZZP0_DESOH</name>
<evidence type="ECO:0000256" key="4">
    <source>
        <dbReference type="ARBA" id="ARBA00022857"/>
    </source>
</evidence>
<reference evidence="12 13" key="1">
    <citation type="submission" date="2007-10" db="EMBL/GenBank/DDBJ databases">
        <title>Complete sequence of Desulfococcus oleovorans Hxd3.</title>
        <authorList>
            <consortium name="US DOE Joint Genome Institute"/>
            <person name="Copeland A."/>
            <person name="Lucas S."/>
            <person name="Lapidus A."/>
            <person name="Barry K."/>
            <person name="Glavina del Rio T."/>
            <person name="Dalin E."/>
            <person name="Tice H."/>
            <person name="Pitluck S."/>
            <person name="Kiss H."/>
            <person name="Brettin T."/>
            <person name="Bruce D."/>
            <person name="Detter J.C."/>
            <person name="Han C."/>
            <person name="Schmutz J."/>
            <person name="Larimer F."/>
            <person name="Land M."/>
            <person name="Hauser L."/>
            <person name="Kyrpides N."/>
            <person name="Kim E."/>
            <person name="Wawrik B."/>
            <person name="Richardson P."/>
        </authorList>
    </citation>
    <scope>NUCLEOTIDE SEQUENCE [LARGE SCALE GENOMIC DNA]</scope>
    <source>
        <strain evidence="13">DSM 6200 / JCM 39069 / Hxd3</strain>
    </source>
</reference>
<comment type="function">
    <text evidence="8">Involved in the biosynthesis of the chorismate, which leads to the biosynthesis of aromatic amino acids. Catalyzes the reversible NADPH linked reduction of 3-dehydroshikimate (DHSA) to yield shikimate (SA).</text>
</comment>
<keyword evidence="6 8" id="KW-0057">Aromatic amino acid biosynthesis</keyword>
<evidence type="ECO:0000313" key="13">
    <source>
        <dbReference type="Proteomes" id="UP000008561"/>
    </source>
</evidence>
<dbReference type="KEGG" id="dol:Dole_3109"/>
<dbReference type="CDD" id="cd01065">
    <property type="entry name" value="NAD_bind_Shikimate_DH"/>
    <property type="match status" value="1"/>
</dbReference>
<dbReference type="GO" id="GO:0009073">
    <property type="term" value="P:aromatic amino acid family biosynthetic process"/>
    <property type="evidence" value="ECO:0007669"/>
    <property type="project" value="UniProtKB-KW"/>
</dbReference>
<feature type="binding site" evidence="8">
    <location>
        <begin position="131"/>
        <end position="135"/>
    </location>
    <ligand>
        <name>NADP(+)</name>
        <dbReference type="ChEBI" id="CHEBI:58349"/>
    </ligand>
</feature>
<accession>A8ZZP0</accession>
<dbReference type="InterPro" id="IPR011342">
    <property type="entry name" value="Shikimate_DH"/>
</dbReference>
<protein>
    <recommendedName>
        <fullName evidence="2 8">Shikimate dehydrogenase (NADP(+))</fullName>
        <shortName evidence="8">SDH</shortName>
        <ecNumber evidence="2 8">1.1.1.25</ecNumber>
    </recommendedName>
</protein>
<proteinExistence type="inferred from homology"/>
<sequence length="286" mass="30253">MHSVDTATRLCAVIGNPVEHSLSPAIHNAAFAARNLNFVYVAFRVNDVGPALAGMRALENFRGMSITIPHKISAIGHVDEITDLDRAMGAINTVVNEKGRLTGSNTDGPGALKALKNAGVETSGKTVLMLGAGGVARAIAFTLAWQADIAELVLLDIDSALREQLSSDLKNGTSATITAAGFENKALAHAMARADIVIHCTPVGMHPKTDASLVPPDLFRPGMAVFDVVYNPLETKLLTEAAAFGLKTVSGVELFVNQAVLQFEKFTGETGPADVMRRVVMEHLKS</sequence>
<dbReference type="Gene3D" id="3.40.50.720">
    <property type="entry name" value="NAD(P)-binding Rossmann-like Domain"/>
    <property type="match status" value="1"/>
</dbReference>
<dbReference type="InterPro" id="IPR046346">
    <property type="entry name" value="Aminoacid_DH-like_N_sf"/>
</dbReference>
<dbReference type="InterPro" id="IPR022893">
    <property type="entry name" value="Shikimate_DH_fam"/>
</dbReference>
<evidence type="ECO:0000256" key="2">
    <source>
        <dbReference type="ARBA" id="ARBA00012962"/>
    </source>
</evidence>
<feature type="binding site" evidence="8">
    <location>
        <position position="258"/>
    </location>
    <ligand>
        <name>shikimate</name>
        <dbReference type="ChEBI" id="CHEBI:36208"/>
    </ligand>
</feature>
<feature type="binding site" evidence="8">
    <location>
        <position position="67"/>
    </location>
    <ligand>
        <name>shikimate</name>
        <dbReference type="ChEBI" id="CHEBI:36208"/>
    </ligand>
</feature>
<comment type="catalytic activity">
    <reaction evidence="7 8">
        <text>shikimate + NADP(+) = 3-dehydroshikimate + NADPH + H(+)</text>
        <dbReference type="Rhea" id="RHEA:17737"/>
        <dbReference type="ChEBI" id="CHEBI:15378"/>
        <dbReference type="ChEBI" id="CHEBI:16630"/>
        <dbReference type="ChEBI" id="CHEBI:36208"/>
        <dbReference type="ChEBI" id="CHEBI:57783"/>
        <dbReference type="ChEBI" id="CHEBI:58349"/>
        <dbReference type="EC" id="1.1.1.25"/>
    </reaction>
</comment>
<feature type="binding site" evidence="8">
    <location>
        <position position="230"/>
    </location>
    <ligand>
        <name>shikimate</name>
        <dbReference type="ChEBI" id="CHEBI:36208"/>
    </ligand>
</feature>
<dbReference type="GO" id="GO:0004764">
    <property type="term" value="F:shikimate 3-dehydrogenase (NADP+) activity"/>
    <property type="evidence" value="ECO:0007669"/>
    <property type="project" value="UniProtKB-UniRule"/>
</dbReference>
<dbReference type="InterPro" id="IPR041121">
    <property type="entry name" value="SDH_C"/>
</dbReference>
<dbReference type="InterPro" id="IPR036291">
    <property type="entry name" value="NAD(P)-bd_dom_sf"/>
</dbReference>
<feature type="binding site" evidence="8">
    <location>
        <position position="251"/>
    </location>
    <ligand>
        <name>NADP(+)</name>
        <dbReference type="ChEBI" id="CHEBI:58349"/>
    </ligand>
</feature>
<comment type="pathway">
    <text evidence="1 8">Metabolic intermediate biosynthesis; chorismate biosynthesis; chorismate from D-erythrose 4-phosphate and phosphoenolpyruvate: step 4/7.</text>
</comment>
<comment type="caution">
    <text evidence="8">Lacks conserved residue(s) required for the propagation of feature annotation.</text>
</comment>
<gene>
    <name evidence="8" type="primary">aroE</name>
    <name evidence="12" type="ordered locus">Dole_3109</name>
</gene>
<dbReference type="EC" id="1.1.1.25" evidence="2 8"/>
<dbReference type="EMBL" id="CP000859">
    <property type="protein sequence ID" value="ABW68912.1"/>
    <property type="molecule type" value="Genomic_DNA"/>
</dbReference>
<feature type="binding site" evidence="8">
    <location>
        <position position="228"/>
    </location>
    <ligand>
        <name>NADP(+)</name>
        <dbReference type="ChEBI" id="CHEBI:58349"/>
    </ligand>
</feature>
<evidence type="ECO:0000256" key="6">
    <source>
        <dbReference type="ARBA" id="ARBA00023141"/>
    </source>
</evidence>
<evidence type="ECO:0000256" key="5">
    <source>
        <dbReference type="ARBA" id="ARBA00023002"/>
    </source>
</evidence>
<evidence type="ECO:0000259" key="9">
    <source>
        <dbReference type="Pfam" id="PF03435"/>
    </source>
</evidence>
<dbReference type="GO" id="GO:0019632">
    <property type="term" value="P:shikimate metabolic process"/>
    <property type="evidence" value="ECO:0007669"/>
    <property type="project" value="InterPro"/>
</dbReference>
<dbReference type="HAMAP" id="MF_00222">
    <property type="entry name" value="Shikimate_DH_AroE"/>
    <property type="match status" value="1"/>
</dbReference>
<dbReference type="HOGENOM" id="CLU_044063_0_1_7"/>
<dbReference type="Gene3D" id="3.40.50.10860">
    <property type="entry name" value="Leucine Dehydrogenase, chain A, domain 1"/>
    <property type="match status" value="1"/>
</dbReference>
<dbReference type="GO" id="GO:0008652">
    <property type="term" value="P:amino acid biosynthetic process"/>
    <property type="evidence" value="ECO:0007669"/>
    <property type="project" value="UniProtKB-KW"/>
</dbReference>
<feature type="domain" description="SDH C-terminal" evidence="11">
    <location>
        <begin position="251"/>
        <end position="281"/>
    </location>
</feature>
<dbReference type="Pfam" id="PF18317">
    <property type="entry name" value="SDH_C"/>
    <property type="match status" value="1"/>
</dbReference>
<evidence type="ECO:0000259" key="10">
    <source>
        <dbReference type="Pfam" id="PF08501"/>
    </source>
</evidence>
<keyword evidence="5 8" id="KW-0560">Oxidoreductase</keyword>
<dbReference type="NCBIfam" id="TIGR00507">
    <property type="entry name" value="aroE"/>
    <property type="match status" value="1"/>
</dbReference>
<feature type="domain" description="Saccharopine dehydrogenase NADP binding" evidence="9">
    <location>
        <begin position="127"/>
        <end position="202"/>
    </location>
</feature>
<feature type="binding site" evidence="8">
    <location>
        <position position="92"/>
    </location>
    <ligand>
        <name>shikimate</name>
        <dbReference type="ChEBI" id="CHEBI:36208"/>
    </ligand>
</feature>
<evidence type="ECO:0000256" key="1">
    <source>
        <dbReference type="ARBA" id="ARBA00004871"/>
    </source>
</evidence>
<dbReference type="SUPFAM" id="SSF51735">
    <property type="entry name" value="NAD(P)-binding Rossmann-fold domains"/>
    <property type="match status" value="1"/>
</dbReference>
<dbReference type="GO" id="GO:0009423">
    <property type="term" value="P:chorismate biosynthetic process"/>
    <property type="evidence" value="ECO:0007669"/>
    <property type="project" value="UniProtKB-UniRule"/>
</dbReference>
<evidence type="ECO:0000256" key="7">
    <source>
        <dbReference type="ARBA" id="ARBA00049442"/>
    </source>
</evidence>
<dbReference type="Proteomes" id="UP000008561">
    <property type="component" value="Chromosome"/>
</dbReference>
<comment type="similarity">
    <text evidence="8">Belongs to the shikimate dehydrogenase family.</text>
</comment>
<dbReference type="AlphaFoldDB" id="A8ZZP0"/>
<dbReference type="PANTHER" id="PTHR21089">
    <property type="entry name" value="SHIKIMATE DEHYDROGENASE"/>
    <property type="match status" value="1"/>
</dbReference>
<evidence type="ECO:0000259" key="11">
    <source>
        <dbReference type="Pfam" id="PF18317"/>
    </source>
</evidence>
<feature type="domain" description="Shikimate dehydrogenase substrate binding N-terminal" evidence="10">
    <location>
        <begin position="13"/>
        <end position="94"/>
    </location>
</feature>
<dbReference type="OrthoDB" id="9792692at2"/>
<feature type="binding site" evidence="8">
    <location>
        <begin position="21"/>
        <end position="23"/>
    </location>
    <ligand>
        <name>shikimate</name>
        <dbReference type="ChEBI" id="CHEBI:36208"/>
    </ligand>
</feature>
<evidence type="ECO:0000313" key="12">
    <source>
        <dbReference type="EMBL" id="ABW68912.1"/>
    </source>
</evidence>
<dbReference type="SUPFAM" id="SSF53223">
    <property type="entry name" value="Aminoacid dehydrogenase-like, N-terminal domain"/>
    <property type="match status" value="1"/>
</dbReference>
<dbReference type="NCBIfam" id="NF001319">
    <property type="entry name" value="PRK00258.3-3"/>
    <property type="match status" value="1"/>
</dbReference>